<dbReference type="PATRIC" id="fig|1073571.4.peg.5615"/>
<proteinExistence type="predicted"/>
<dbReference type="EMBL" id="LN831776">
    <property type="protein sequence ID" value="CQR57631.1"/>
    <property type="molecule type" value="Genomic_DNA"/>
</dbReference>
<reference evidence="2" key="1">
    <citation type="submission" date="2015-03" db="EMBL/GenBank/DDBJ databases">
        <authorList>
            <person name="Wibberg D."/>
        </authorList>
    </citation>
    <scope>NUCLEOTIDE SEQUENCE [LARGE SCALE GENOMIC DNA]</scope>
</reference>
<dbReference type="AlphaFoldDB" id="A0A0E4HCQ1"/>
<dbReference type="HOGENOM" id="CLU_3064312_0_0_9"/>
<accession>A0A0E4HCQ1</accession>
<gene>
    <name evidence="1" type="ORF">PRIO_5232</name>
</gene>
<evidence type="ECO:0000313" key="2">
    <source>
        <dbReference type="Proteomes" id="UP000033163"/>
    </source>
</evidence>
<dbReference type="Proteomes" id="UP000033163">
    <property type="component" value="Chromosome I"/>
</dbReference>
<dbReference type="KEGG" id="pri:PRIO_5232"/>
<organism evidence="1 2">
    <name type="scientific">Paenibacillus riograndensis SBR5</name>
    <dbReference type="NCBI Taxonomy" id="1073571"/>
    <lineage>
        <taxon>Bacteria</taxon>
        <taxon>Bacillati</taxon>
        <taxon>Bacillota</taxon>
        <taxon>Bacilli</taxon>
        <taxon>Bacillales</taxon>
        <taxon>Paenibacillaceae</taxon>
        <taxon>Paenibacillus</taxon>
        <taxon>Paenibacillus sonchi group</taxon>
    </lineage>
</organism>
<name>A0A0E4HCQ1_9BACL</name>
<evidence type="ECO:0000313" key="1">
    <source>
        <dbReference type="EMBL" id="CQR57631.1"/>
    </source>
</evidence>
<protein>
    <submittedName>
        <fullName evidence="1">Uncharacterized protein</fullName>
    </submittedName>
</protein>
<sequence>MLEPEMREQKEEPDALYVMGNQYIHIYILICKKARLNLRIGRLGQTDLNCGPG</sequence>